<dbReference type="CDD" id="cd00067">
    <property type="entry name" value="GAL4"/>
    <property type="match status" value="1"/>
</dbReference>
<dbReference type="InterPro" id="IPR052360">
    <property type="entry name" value="Transcr_Regulatory_Proteins"/>
</dbReference>
<dbReference type="GO" id="GO:0000981">
    <property type="term" value="F:DNA-binding transcription factor activity, RNA polymerase II-specific"/>
    <property type="evidence" value="ECO:0007669"/>
    <property type="project" value="InterPro"/>
</dbReference>
<name>A0A9N9PKQ2_9HELO</name>
<gene>
    <name evidence="8" type="ORF">HYFRA_00010820</name>
</gene>
<evidence type="ECO:0000313" key="9">
    <source>
        <dbReference type="Proteomes" id="UP000696280"/>
    </source>
</evidence>
<evidence type="ECO:0000256" key="3">
    <source>
        <dbReference type="ARBA" id="ARBA00023015"/>
    </source>
</evidence>
<keyword evidence="6" id="KW-0539">Nucleus</keyword>
<evidence type="ECO:0000256" key="1">
    <source>
        <dbReference type="ARBA" id="ARBA00022723"/>
    </source>
</evidence>
<dbReference type="InterPro" id="IPR036864">
    <property type="entry name" value="Zn2-C6_fun-type_DNA-bd_sf"/>
</dbReference>
<keyword evidence="5" id="KW-0804">Transcription</keyword>
<dbReference type="Pfam" id="PF00172">
    <property type="entry name" value="Zn_clus"/>
    <property type="match status" value="1"/>
</dbReference>
<dbReference type="EMBL" id="CAJVRL010000078">
    <property type="protein sequence ID" value="CAG8957394.1"/>
    <property type="molecule type" value="Genomic_DNA"/>
</dbReference>
<accession>A0A9N9PKQ2</accession>
<dbReference type="Gene3D" id="4.10.240.10">
    <property type="entry name" value="Zn(2)-C6 fungal-type DNA-binding domain"/>
    <property type="match status" value="1"/>
</dbReference>
<dbReference type="SMART" id="SM00066">
    <property type="entry name" value="GAL4"/>
    <property type="match status" value="1"/>
</dbReference>
<keyword evidence="9" id="KW-1185">Reference proteome</keyword>
<dbReference type="InterPro" id="IPR001138">
    <property type="entry name" value="Zn2Cys6_DnaBD"/>
</dbReference>
<keyword evidence="4" id="KW-0238">DNA-binding</keyword>
<comment type="caution">
    <text evidence="8">The sequence shown here is derived from an EMBL/GenBank/DDBJ whole genome shotgun (WGS) entry which is preliminary data.</text>
</comment>
<evidence type="ECO:0000256" key="5">
    <source>
        <dbReference type="ARBA" id="ARBA00023163"/>
    </source>
</evidence>
<dbReference type="GO" id="GO:0003677">
    <property type="term" value="F:DNA binding"/>
    <property type="evidence" value="ECO:0007669"/>
    <property type="project" value="UniProtKB-KW"/>
</dbReference>
<dbReference type="PANTHER" id="PTHR36206:SF4">
    <property type="entry name" value="HYPOTHETICAL CONSERVED PROTEIN (EUROFUNG)-RELATED"/>
    <property type="match status" value="1"/>
</dbReference>
<dbReference type="AlphaFoldDB" id="A0A9N9PKQ2"/>
<evidence type="ECO:0000256" key="6">
    <source>
        <dbReference type="ARBA" id="ARBA00023242"/>
    </source>
</evidence>
<organism evidence="8 9">
    <name type="scientific">Hymenoscyphus fraxineus</name>
    <dbReference type="NCBI Taxonomy" id="746836"/>
    <lineage>
        <taxon>Eukaryota</taxon>
        <taxon>Fungi</taxon>
        <taxon>Dikarya</taxon>
        <taxon>Ascomycota</taxon>
        <taxon>Pezizomycotina</taxon>
        <taxon>Leotiomycetes</taxon>
        <taxon>Helotiales</taxon>
        <taxon>Helotiaceae</taxon>
        <taxon>Hymenoscyphus</taxon>
    </lineage>
</organism>
<dbReference type="Proteomes" id="UP000696280">
    <property type="component" value="Unassembled WGS sequence"/>
</dbReference>
<dbReference type="GO" id="GO:0008270">
    <property type="term" value="F:zinc ion binding"/>
    <property type="evidence" value="ECO:0007669"/>
    <property type="project" value="InterPro"/>
</dbReference>
<dbReference type="PROSITE" id="PS50048">
    <property type="entry name" value="ZN2_CY6_FUNGAL_2"/>
    <property type="match status" value="1"/>
</dbReference>
<feature type="domain" description="Zn(2)-C6 fungal-type" evidence="7">
    <location>
        <begin position="35"/>
        <end position="63"/>
    </location>
</feature>
<dbReference type="Pfam" id="PF11951">
    <property type="entry name" value="Fungal_trans_2"/>
    <property type="match status" value="1"/>
</dbReference>
<evidence type="ECO:0000256" key="2">
    <source>
        <dbReference type="ARBA" id="ARBA00022833"/>
    </source>
</evidence>
<keyword evidence="1" id="KW-0479">Metal-binding</keyword>
<evidence type="ECO:0000313" key="8">
    <source>
        <dbReference type="EMBL" id="CAG8957394.1"/>
    </source>
</evidence>
<dbReference type="PROSITE" id="PS00463">
    <property type="entry name" value="ZN2_CY6_FUNGAL_1"/>
    <property type="match status" value="1"/>
</dbReference>
<protein>
    <recommendedName>
        <fullName evidence="7">Zn(2)-C6 fungal-type domain-containing protein</fullName>
    </recommendedName>
</protein>
<sequence>MVMNQVSQIQMYQNSNMAAPQVRRRRQCGPKTRTGCQTCKIRRIKCDEAKPSCKRCTSTGRTCDGYQGIPTSFSKSNNPNTLAQRISSTIPGSTQEKRGFSYFINQTSPELNGFYANGFWDALLLQASHGEPSLRHTVIAISTLHEDFTRKRVGSGVGVVIEAERLAFALNQYTKALGHLRRSLASGKQAPLTALMSCLLFVCFDSLRGFYRTAMVHLQSGMKILADLRKNKIEDPMIEELIAPLLLRLGVQSILYIDTSLPRDRVAFARELTKIVPPRKSLPESFSTLEEARSAINECADGLFRTFYLSNGDLPMISQCPETFELHTTYPARLHEWNLAFERFMNAHSSTFTSKQVRGAALLKIHHTVVRIMSDMTPSNTDHRPISEALNCPQSFERFTADFQIVVNLSRSLITAAEQDAKTGKPALTFSTDLGVIGPLYYTAAKCTSHRLKREAVDLLKRSPRKEGMWDSASAVNIVEQLWKMQEKQRRLQGLASREGSPDVPLQEGNEWVDLIFYEGGDWQWVWKESEGLGPGIRLNRGVTPVVGGRC</sequence>
<reference evidence="8" key="1">
    <citation type="submission" date="2021-07" db="EMBL/GenBank/DDBJ databases">
        <authorList>
            <person name="Durling M."/>
        </authorList>
    </citation>
    <scope>NUCLEOTIDE SEQUENCE</scope>
</reference>
<dbReference type="PANTHER" id="PTHR36206">
    <property type="entry name" value="ASPERCRYPTIN BIOSYNTHESIS CLUSTER-SPECIFIC TRANSCRIPTION REGULATOR ATNN-RELATED"/>
    <property type="match status" value="1"/>
</dbReference>
<proteinExistence type="predicted"/>
<evidence type="ECO:0000259" key="7">
    <source>
        <dbReference type="PROSITE" id="PS50048"/>
    </source>
</evidence>
<dbReference type="SUPFAM" id="SSF57701">
    <property type="entry name" value="Zn2/Cys6 DNA-binding domain"/>
    <property type="match status" value="1"/>
</dbReference>
<keyword evidence="3" id="KW-0805">Transcription regulation</keyword>
<dbReference type="InterPro" id="IPR021858">
    <property type="entry name" value="Fun_TF"/>
</dbReference>
<evidence type="ECO:0000256" key="4">
    <source>
        <dbReference type="ARBA" id="ARBA00023125"/>
    </source>
</evidence>
<dbReference type="OrthoDB" id="2593732at2759"/>
<keyword evidence="2" id="KW-0862">Zinc</keyword>